<evidence type="ECO:0000256" key="7">
    <source>
        <dbReference type="SAM" id="MobiDB-lite"/>
    </source>
</evidence>
<keyword evidence="3" id="KW-0752">Steroid biosynthesis</keyword>
<evidence type="ECO:0000256" key="1">
    <source>
        <dbReference type="ARBA" id="ARBA00022516"/>
    </source>
</evidence>
<dbReference type="STRING" id="857342.A0A2T3AX28"/>
<dbReference type="GO" id="GO:0005789">
    <property type="term" value="C:endoplasmic reticulum membrane"/>
    <property type="evidence" value="ECO:0007669"/>
    <property type="project" value="TreeGrafter"/>
</dbReference>
<sequence>MGLSPWETSDSQLFALITGANSGLGYSIATRLMDEFMTSPSTPSSKHLILILCTRSPLKTRFTISRLRAHLRQLVDYSPFAADLRKKATAQGNEYRWEDMVQRVHFLGVEADLCNLKSVYAVANQLVNGTVGSPDATTYDGGKLPHGSPGTQSFSPEIQQDTWALSQKPGSTGAHRSWGWGLSGIRVPRLDVVVLNAGMGGWIGLDWFCAIKDIMWDVVDATTWPRYKLPNVGAVVKSQLSSNTTKSGDEPTQPLLSGQKKPDEPPLGEVFCSNVFGHYILTHELMPLLSQPASPSSKTGGKIIWMSSVEAIPQSFSIEDIQGLRSQVPYESSKRLADLLALTSDLPSVQRISAPFYDSAHTTTAKNADQKSNDKLVKPRMYVTHPGIFTSDILPLNFFLMFCWKIIALVARWMGSPWHTGDPYKASVAPVWLALADPKVLEDLGGDKAKWGSSTDFWGEERVRRTEVGGWGWDGTVGSAVDGEKRKGRRKDAVDVTKESREDFEILGGKCWAQMEELRREWEGVLGVTGKN</sequence>
<name>A0A2T3AX28_AMORE</name>
<dbReference type="PANTHER" id="PTHR43647">
    <property type="entry name" value="DEHYDROGENASE"/>
    <property type="match status" value="1"/>
</dbReference>
<keyword evidence="2" id="KW-0521">NADP</keyword>
<evidence type="ECO:0000256" key="5">
    <source>
        <dbReference type="ARBA" id="ARBA00023098"/>
    </source>
</evidence>
<evidence type="ECO:0008006" key="10">
    <source>
        <dbReference type="Google" id="ProtNLM"/>
    </source>
</evidence>
<evidence type="ECO:0000256" key="2">
    <source>
        <dbReference type="ARBA" id="ARBA00022857"/>
    </source>
</evidence>
<dbReference type="Proteomes" id="UP000241818">
    <property type="component" value="Unassembled WGS sequence"/>
</dbReference>
<evidence type="ECO:0000313" key="8">
    <source>
        <dbReference type="EMBL" id="PSS13234.1"/>
    </source>
</evidence>
<evidence type="ECO:0000256" key="4">
    <source>
        <dbReference type="ARBA" id="ARBA00023002"/>
    </source>
</evidence>
<accession>A0A2T3AX28</accession>
<dbReference type="Gene3D" id="3.40.50.720">
    <property type="entry name" value="NAD(P)-binding Rossmann-like Domain"/>
    <property type="match status" value="1"/>
</dbReference>
<dbReference type="PANTHER" id="PTHR43647:SF1">
    <property type="entry name" value="3-KETO-STEROID REDUCTASE ERG27"/>
    <property type="match status" value="1"/>
</dbReference>
<dbReference type="InParanoid" id="A0A2T3AX28"/>
<organism evidence="8 9">
    <name type="scientific">Amorphotheca resinae ATCC 22711</name>
    <dbReference type="NCBI Taxonomy" id="857342"/>
    <lineage>
        <taxon>Eukaryota</taxon>
        <taxon>Fungi</taxon>
        <taxon>Dikarya</taxon>
        <taxon>Ascomycota</taxon>
        <taxon>Pezizomycotina</taxon>
        <taxon>Leotiomycetes</taxon>
        <taxon>Helotiales</taxon>
        <taxon>Amorphothecaceae</taxon>
        <taxon>Amorphotheca</taxon>
    </lineage>
</organism>
<comment type="similarity">
    <text evidence="6">Belongs to the short-chain dehydrogenases/reductases (SDR) family. ERG27 subfamily.</text>
</comment>
<dbReference type="FunCoup" id="A0A2T3AX28">
    <property type="interactions" value="130"/>
</dbReference>
<keyword evidence="5" id="KW-0443">Lipid metabolism</keyword>
<keyword evidence="4" id="KW-0560">Oxidoreductase</keyword>
<dbReference type="GO" id="GO:0006696">
    <property type="term" value="P:ergosterol biosynthetic process"/>
    <property type="evidence" value="ECO:0007669"/>
    <property type="project" value="TreeGrafter"/>
</dbReference>
<dbReference type="GO" id="GO:0005811">
    <property type="term" value="C:lipid droplet"/>
    <property type="evidence" value="ECO:0007669"/>
    <property type="project" value="TreeGrafter"/>
</dbReference>
<evidence type="ECO:0000256" key="3">
    <source>
        <dbReference type="ARBA" id="ARBA00022955"/>
    </source>
</evidence>
<dbReference type="InterPro" id="IPR036291">
    <property type="entry name" value="NAD(P)-bd_dom_sf"/>
</dbReference>
<dbReference type="GO" id="GO:0005741">
    <property type="term" value="C:mitochondrial outer membrane"/>
    <property type="evidence" value="ECO:0007669"/>
    <property type="project" value="TreeGrafter"/>
</dbReference>
<proteinExistence type="inferred from homology"/>
<evidence type="ECO:0000256" key="6">
    <source>
        <dbReference type="ARBA" id="ARBA00023593"/>
    </source>
</evidence>
<dbReference type="AlphaFoldDB" id="A0A2T3AX28"/>
<gene>
    <name evidence="8" type="ORF">M430DRAFT_106026</name>
</gene>
<reference evidence="8 9" key="1">
    <citation type="journal article" date="2018" name="New Phytol.">
        <title>Comparative genomics and transcriptomics depict ericoid mycorrhizal fungi as versatile saprotrophs and plant mutualists.</title>
        <authorList>
            <person name="Martino E."/>
            <person name="Morin E."/>
            <person name="Grelet G.A."/>
            <person name="Kuo A."/>
            <person name="Kohler A."/>
            <person name="Daghino S."/>
            <person name="Barry K.W."/>
            <person name="Cichocki N."/>
            <person name="Clum A."/>
            <person name="Dockter R.B."/>
            <person name="Hainaut M."/>
            <person name="Kuo R.C."/>
            <person name="LaButti K."/>
            <person name="Lindahl B.D."/>
            <person name="Lindquist E.A."/>
            <person name="Lipzen A."/>
            <person name="Khouja H.R."/>
            <person name="Magnuson J."/>
            <person name="Murat C."/>
            <person name="Ohm R.A."/>
            <person name="Singer S.W."/>
            <person name="Spatafora J.W."/>
            <person name="Wang M."/>
            <person name="Veneault-Fourrey C."/>
            <person name="Henrissat B."/>
            <person name="Grigoriev I.V."/>
            <person name="Martin F.M."/>
            <person name="Perotto S."/>
        </authorList>
    </citation>
    <scope>NUCLEOTIDE SEQUENCE [LARGE SCALE GENOMIC DNA]</scope>
    <source>
        <strain evidence="8 9">ATCC 22711</strain>
    </source>
</reference>
<dbReference type="EMBL" id="KZ679014">
    <property type="protein sequence ID" value="PSS13234.1"/>
    <property type="molecule type" value="Genomic_DNA"/>
</dbReference>
<protein>
    <recommendedName>
        <fullName evidence="10">3-keto-steroid reductase</fullName>
    </recommendedName>
</protein>
<dbReference type="GeneID" id="36569129"/>
<evidence type="ECO:0000313" key="9">
    <source>
        <dbReference type="Proteomes" id="UP000241818"/>
    </source>
</evidence>
<dbReference type="OrthoDB" id="9989144at2759"/>
<dbReference type="GO" id="GO:0000253">
    <property type="term" value="F:3-beta-hydroxysteroid 3-dehydrogenase (NADP+) activity"/>
    <property type="evidence" value="ECO:0007669"/>
    <property type="project" value="TreeGrafter"/>
</dbReference>
<keyword evidence="1" id="KW-0444">Lipid biosynthesis</keyword>
<feature type="region of interest" description="Disordered" evidence="7">
    <location>
        <begin position="239"/>
        <end position="265"/>
    </location>
</feature>
<dbReference type="SUPFAM" id="SSF51735">
    <property type="entry name" value="NAD(P)-binding Rossmann-fold domains"/>
    <property type="match status" value="1"/>
</dbReference>
<keyword evidence="9" id="KW-1185">Reference proteome</keyword>
<dbReference type="RefSeq" id="XP_024719225.1">
    <property type="nucleotide sequence ID" value="XM_024861048.1"/>
</dbReference>
<dbReference type="InterPro" id="IPR051593">
    <property type="entry name" value="Ergosterol_Biosynth_ERG27"/>
</dbReference>